<feature type="transmembrane region" description="Helical" evidence="9">
    <location>
        <begin position="333"/>
        <end position="351"/>
    </location>
</feature>
<dbReference type="PANTHER" id="PTHR30081">
    <property type="entry name" value="PROTEIN-EXPORT MEMBRANE PROTEIN SEC"/>
    <property type="match status" value="1"/>
</dbReference>
<dbReference type="InterPro" id="IPR005791">
    <property type="entry name" value="SecD"/>
</dbReference>
<sequence>MAEPIRHARRALIWLFVLTVALGGALVAGVATGQTAATPKLALDLEGGTQMILAPRVDGGEAITQEQLEQAVQIIRQRVDGSGVSEAEITTQGGSNIVVSLPGTPDNRTRELIQASANMEFRPVIMGGSYGPTPEDQRATDEELPKPTGEPESASDTNWVSPELYREFEAYDCETAIQERAIEPAPEGEPTVACDPAYQAKYILGPVEVDGDTIADASHGQVRNAQGYVSGGWAVNIEFNSEGTRQFRDVTERLTALQGAQNQFAILLDGVIVSAPASNVVIPDGRAQITGNFTEETAAKLAEQLKYGALPISFDIQSEQQISATLGADQLKMGMIAGVIGLILVAVYSLFQYRTLGLVTLASLVVAGILTYLALVLLGWAQNYRLSLAGIAGIIVAIGLTADSFIVYFERIRDELRDGRNLVAAVEAGWLRARRTILASKAVNLLAAVVLYVMAVGSVRGFAFTLGLTAIADLVVVFLFTHPVLQVLARTRFFGQGHPASGLDPRTLGVAAFYRGAGQVRPVLPASPDVAAGKKKAKRQSDAEAERRMTIAERRRLAAERADEGSRPDGADDVEAAVSGDTRADAGRTGGKGADDA</sequence>
<dbReference type="InterPro" id="IPR048634">
    <property type="entry name" value="SecD_SecF_C"/>
</dbReference>
<evidence type="ECO:0000256" key="5">
    <source>
        <dbReference type="ARBA" id="ARBA00022927"/>
    </source>
</evidence>
<evidence type="ECO:0000256" key="7">
    <source>
        <dbReference type="ARBA" id="ARBA00023010"/>
    </source>
</evidence>
<evidence type="ECO:0000256" key="2">
    <source>
        <dbReference type="ARBA" id="ARBA00022448"/>
    </source>
</evidence>
<dbReference type="HAMAP" id="MF_01463_B">
    <property type="entry name" value="SecD_B"/>
    <property type="match status" value="1"/>
</dbReference>
<feature type="transmembrane region" description="Helical" evidence="9">
    <location>
        <begin position="386"/>
        <end position="409"/>
    </location>
</feature>
<dbReference type="Gene3D" id="3.30.1360.200">
    <property type="match status" value="1"/>
</dbReference>
<evidence type="ECO:0000313" key="14">
    <source>
        <dbReference type="EMBL" id="GAA3694016.1"/>
    </source>
</evidence>
<evidence type="ECO:0000256" key="1">
    <source>
        <dbReference type="ARBA" id="ARBA00004651"/>
    </source>
</evidence>
<feature type="compositionally biased region" description="Gly residues" evidence="10">
    <location>
        <begin position="588"/>
        <end position="597"/>
    </location>
</feature>
<dbReference type="Pfam" id="PF02355">
    <property type="entry name" value="SecD_SecF_C"/>
    <property type="match status" value="1"/>
</dbReference>
<proteinExistence type="inferred from homology"/>
<protein>
    <recommendedName>
        <fullName evidence="9">Protein translocase subunit SecD</fullName>
    </recommendedName>
</protein>
<evidence type="ECO:0000259" key="11">
    <source>
        <dbReference type="Pfam" id="PF02355"/>
    </source>
</evidence>
<keyword evidence="8 9" id="KW-0472">Membrane</keyword>
<feature type="region of interest" description="Disordered" evidence="10">
    <location>
        <begin position="124"/>
        <end position="157"/>
    </location>
</feature>
<comment type="subunit">
    <text evidence="9">Forms a complex with SecF. Part of the essential Sec protein translocation apparatus which comprises SecA, SecYEG and auxiliary proteins SecDF. Other proteins may also be involved.</text>
</comment>
<dbReference type="InterPro" id="IPR048631">
    <property type="entry name" value="SecD_1st"/>
</dbReference>
<dbReference type="InterPro" id="IPR055344">
    <property type="entry name" value="SecD_SecF_C_bact"/>
</dbReference>
<feature type="compositionally biased region" description="Basic and acidic residues" evidence="10">
    <location>
        <begin position="539"/>
        <end position="570"/>
    </location>
</feature>
<comment type="subcellular location">
    <subcellularLocation>
        <location evidence="1 9">Cell membrane</location>
        <topology evidence="1 9">Multi-pass membrane protein</topology>
    </subcellularLocation>
</comment>
<feature type="domain" description="Protein translocase subunit SecDF P1" evidence="12">
    <location>
        <begin position="68"/>
        <end position="124"/>
    </location>
</feature>
<evidence type="ECO:0000256" key="3">
    <source>
        <dbReference type="ARBA" id="ARBA00022475"/>
    </source>
</evidence>
<dbReference type="NCBIfam" id="TIGR01129">
    <property type="entry name" value="secD"/>
    <property type="match status" value="1"/>
</dbReference>
<keyword evidence="3 9" id="KW-1003">Cell membrane</keyword>
<feature type="transmembrane region" description="Helical" evidence="9">
    <location>
        <begin position="438"/>
        <end position="456"/>
    </location>
</feature>
<feature type="transmembrane region" description="Helical" evidence="9">
    <location>
        <begin position="358"/>
        <end position="380"/>
    </location>
</feature>
<feature type="domain" description="Protein export membrane protein SecD/SecF C-terminal" evidence="11">
    <location>
        <begin position="313"/>
        <end position="488"/>
    </location>
</feature>
<reference evidence="15" key="1">
    <citation type="journal article" date="2019" name="Int. J. Syst. Evol. Microbiol.">
        <title>The Global Catalogue of Microorganisms (GCM) 10K type strain sequencing project: providing services to taxonomists for standard genome sequencing and annotation.</title>
        <authorList>
            <consortium name="The Broad Institute Genomics Platform"/>
            <consortium name="The Broad Institute Genome Sequencing Center for Infectious Disease"/>
            <person name="Wu L."/>
            <person name="Ma J."/>
        </authorList>
    </citation>
    <scope>NUCLEOTIDE SEQUENCE [LARGE SCALE GENOMIC DNA]</scope>
    <source>
        <strain evidence="15">JCM 16961</strain>
    </source>
</reference>
<dbReference type="RefSeq" id="WP_344879009.1">
    <property type="nucleotide sequence ID" value="NZ_BAABCJ010000001.1"/>
</dbReference>
<feature type="region of interest" description="Disordered" evidence="10">
    <location>
        <begin position="525"/>
        <end position="597"/>
    </location>
</feature>
<name>A0ABP7CSV0_9MICC</name>
<organism evidence="14 15">
    <name type="scientific">Zhihengliuella alba</name>
    <dbReference type="NCBI Taxonomy" id="547018"/>
    <lineage>
        <taxon>Bacteria</taxon>
        <taxon>Bacillati</taxon>
        <taxon>Actinomycetota</taxon>
        <taxon>Actinomycetes</taxon>
        <taxon>Micrococcales</taxon>
        <taxon>Micrococcaceae</taxon>
        <taxon>Zhihengliuella</taxon>
    </lineage>
</organism>
<dbReference type="SUPFAM" id="SSF82866">
    <property type="entry name" value="Multidrug efflux transporter AcrB transmembrane domain"/>
    <property type="match status" value="1"/>
</dbReference>
<accession>A0ABP7CSV0</accession>
<dbReference type="Gene3D" id="3.30.70.3220">
    <property type="match status" value="1"/>
</dbReference>
<dbReference type="NCBIfam" id="TIGR00916">
    <property type="entry name" value="2A0604s01"/>
    <property type="match status" value="1"/>
</dbReference>
<evidence type="ECO:0000256" key="6">
    <source>
        <dbReference type="ARBA" id="ARBA00022989"/>
    </source>
</evidence>
<feature type="transmembrane region" description="Helical" evidence="9">
    <location>
        <begin position="462"/>
        <end position="485"/>
    </location>
</feature>
<comment type="caution">
    <text evidence="9">Lacks conserved residue(s) required for the propagation of feature annotation.</text>
</comment>
<comment type="similarity">
    <text evidence="9">Belongs to the SecD/SecF family. SecD subfamily.</text>
</comment>
<keyword evidence="4 9" id="KW-0812">Transmembrane</keyword>
<dbReference type="EMBL" id="BAABCJ010000001">
    <property type="protein sequence ID" value="GAA3694016.1"/>
    <property type="molecule type" value="Genomic_DNA"/>
</dbReference>
<evidence type="ECO:0000256" key="4">
    <source>
        <dbReference type="ARBA" id="ARBA00022692"/>
    </source>
</evidence>
<feature type="domain" description="SecDF P1 head subdomain" evidence="13">
    <location>
        <begin position="201"/>
        <end position="312"/>
    </location>
</feature>
<dbReference type="InterPro" id="IPR022813">
    <property type="entry name" value="SecD/SecF_arch_bac"/>
</dbReference>
<dbReference type="Pfam" id="PF22599">
    <property type="entry name" value="SecDF_P1_head"/>
    <property type="match status" value="1"/>
</dbReference>
<dbReference type="InterPro" id="IPR054384">
    <property type="entry name" value="SecDF_P1_head"/>
</dbReference>
<evidence type="ECO:0000256" key="8">
    <source>
        <dbReference type="ARBA" id="ARBA00023136"/>
    </source>
</evidence>
<comment type="function">
    <text evidence="9">Part of the Sec protein translocase complex. Interacts with the SecYEG preprotein conducting channel. SecDF uses the proton motive force (PMF) to complete protein translocation after the ATP-dependent function of SecA.</text>
</comment>
<evidence type="ECO:0000313" key="15">
    <source>
        <dbReference type="Proteomes" id="UP001501536"/>
    </source>
</evidence>
<keyword evidence="6 9" id="KW-1133">Transmembrane helix</keyword>
<dbReference type="Proteomes" id="UP001501536">
    <property type="component" value="Unassembled WGS sequence"/>
</dbReference>
<evidence type="ECO:0000259" key="12">
    <source>
        <dbReference type="Pfam" id="PF21760"/>
    </source>
</evidence>
<keyword evidence="15" id="KW-1185">Reference proteome</keyword>
<dbReference type="Pfam" id="PF21760">
    <property type="entry name" value="SecD_1st"/>
    <property type="match status" value="1"/>
</dbReference>
<evidence type="ECO:0000256" key="9">
    <source>
        <dbReference type="HAMAP-Rule" id="MF_01463"/>
    </source>
</evidence>
<gene>
    <name evidence="9 14" type="primary">secD</name>
    <name evidence="14" type="ORF">GCM10022377_03290</name>
</gene>
<feature type="compositionally biased region" description="Basic and acidic residues" evidence="10">
    <location>
        <begin position="135"/>
        <end position="145"/>
    </location>
</feature>
<evidence type="ECO:0000256" key="10">
    <source>
        <dbReference type="SAM" id="MobiDB-lite"/>
    </source>
</evidence>
<keyword evidence="7 9" id="KW-0811">Translocation</keyword>
<keyword evidence="5 9" id="KW-0653">Protein transport</keyword>
<keyword evidence="2 9" id="KW-0813">Transport</keyword>
<evidence type="ECO:0000259" key="13">
    <source>
        <dbReference type="Pfam" id="PF22599"/>
    </source>
</evidence>
<comment type="caution">
    <text evidence="14">The sequence shown here is derived from an EMBL/GenBank/DDBJ whole genome shotgun (WGS) entry which is preliminary data.</text>
</comment>
<dbReference type="PANTHER" id="PTHR30081:SF1">
    <property type="entry name" value="PROTEIN TRANSLOCASE SUBUNIT SECD"/>
    <property type="match status" value="1"/>
</dbReference>